<dbReference type="EMBL" id="BQKI01000006">
    <property type="protein sequence ID" value="GJM96640.1"/>
    <property type="molecule type" value="Genomic_DNA"/>
</dbReference>
<evidence type="ECO:0000256" key="1">
    <source>
        <dbReference type="SAM" id="MobiDB-lite"/>
    </source>
</evidence>
<reference evidence="2" key="1">
    <citation type="journal article" date="2018" name="DNA Res.">
        <title>Multiple hybrid de novo genome assembly of finger millet, an orphan allotetraploid crop.</title>
        <authorList>
            <person name="Hatakeyama M."/>
            <person name="Aluri S."/>
            <person name="Balachadran M.T."/>
            <person name="Sivarajan S.R."/>
            <person name="Patrignani A."/>
            <person name="Gruter S."/>
            <person name="Poveda L."/>
            <person name="Shimizu-Inatsugi R."/>
            <person name="Baeten J."/>
            <person name="Francoijs K.J."/>
            <person name="Nataraja K.N."/>
            <person name="Reddy Y.A.N."/>
            <person name="Phadnis S."/>
            <person name="Ravikumar R.L."/>
            <person name="Schlapbach R."/>
            <person name="Sreeman S.M."/>
            <person name="Shimizu K.K."/>
        </authorList>
    </citation>
    <scope>NUCLEOTIDE SEQUENCE</scope>
</reference>
<keyword evidence="3" id="KW-1185">Reference proteome</keyword>
<feature type="compositionally biased region" description="Basic residues" evidence="1">
    <location>
        <begin position="268"/>
        <end position="277"/>
    </location>
</feature>
<feature type="region of interest" description="Disordered" evidence="1">
    <location>
        <begin position="267"/>
        <end position="286"/>
    </location>
</feature>
<comment type="caution">
    <text evidence="2">The sequence shown here is derived from an EMBL/GenBank/DDBJ whole genome shotgun (WGS) entry which is preliminary data.</text>
</comment>
<organism evidence="2 3">
    <name type="scientific">Eleusine coracana subsp. coracana</name>
    <dbReference type="NCBI Taxonomy" id="191504"/>
    <lineage>
        <taxon>Eukaryota</taxon>
        <taxon>Viridiplantae</taxon>
        <taxon>Streptophyta</taxon>
        <taxon>Embryophyta</taxon>
        <taxon>Tracheophyta</taxon>
        <taxon>Spermatophyta</taxon>
        <taxon>Magnoliopsida</taxon>
        <taxon>Liliopsida</taxon>
        <taxon>Poales</taxon>
        <taxon>Poaceae</taxon>
        <taxon>PACMAD clade</taxon>
        <taxon>Chloridoideae</taxon>
        <taxon>Cynodonteae</taxon>
        <taxon>Eleusininae</taxon>
        <taxon>Eleusine</taxon>
    </lineage>
</organism>
<reference evidence="2" key="2">
    <citation type="submission" date="2021-12" db="EMBL/GenBank/DDBJ databases">
        <title>Resequencing data analysis of finger millet.</title>
        <authorList>
            <person name="Hatakeyama M."/>
            <person name="Aluri S."/>
            <person name="Balachadran M.T."/>
            <person name="Sivarajan S.R."/>
            <person name="Poveda L."/>
            <person name="Shimizu-Inatsugi R."/>
            <person name="Schlapbach R."/>
            <person name="Sreeman S.M."/>
            <person name="Shimizu K.K."/>
        </authorList>
    </citation>
    <scope>NUCLEOTIDE SEQUENCE</scope>
</reference>
<feature type="region of interest" description="Disordered" evidence="1">
    <location>
        <begin position="205"/>
        <end position="227"/>
    </location>
</feature>
<evidence type="ECO:0000313" key="2">
    <source>
        <dbReference type="EMBL" id="GJM96640.1"/>
    </source>
</evidence>
<dbReference type="AlphaFoldDB" id="A0AAV5CEW8"/>
<gene>
    <name evidence="2" type="primary">ga13501</name>
    <name evidence="2" type="ORF">PR202_ga13501</name>
</gene>
<protein>
    <submittedName>
        <fullName evidence="2">Uncharacterized protein</fullName>
    </submittedName>
</protein>
<proteinExistence type="predicted"/>
<accession>A0AAV5CEW8</accession>
<sequence>MKVSVAELEKAKEKRLNKYSKIRKSKRSLGISISMGAKIQRQQMVSEAGSKDVMAGSKRGSAELLKEEKISAGLSKEKGRDGLMEEQIGAGWKDGSQKTKIERTNEVICVPGTISRRPRGTAKGGGRGLALVIQRNSRAVAQLDEILPNATYTAERLCGISTNNFIVKHSALPDFAEGSRLQLGQATVTQAGRRGIVAAASRPRLKQGNRTEPKVTPAHGTNVVDESEPASGFQSLLRNASLSRISFHRRLMTREVRRCAARLTALHRPARRRKRRASSSSSSAVNGRWYSSWGRWWRHRSRHCLEERPGMWSATRRQWQPPCSSARRASVASSSGVHAVEGLMRRTRLTDGGDCLMTSTLLTLAAAGGEDVATEAISISIALAVGGNQQQLNAERTAALHSNRRPGRRFI</sequence>
<name>A0AAV5CEW8_ELECO</name>
<dbReference type="Proteomes" id="UP001054889">
    <property type="component" value="Unassembled WGS sequence"/>
</dbReference>
<evidence type="ECO:0000313" key="3">
    <source>
        <dbReference type="Proteomes" id="UP001054889"/>
    </source>
</evidence>